<reference evidence="3" key="1">
    <citation type="journal article" date="2019" name="Int. J. Syst. Evol. Microbiol.">
        <title>The Global Catalogue of Microorganisms (GCM) 10K type strain sequencing project: providing services to taxonomists for standard genome sequencing and annotation.</title>
        <authorList>
            <consortium name="The Broad Institute Genomics Platform"/>
            <consortium name="The Broad Institute Genome Sequencing Center for Infectious Disease"/>
            <person name="Wu L."/>
            <person name="Ma J."/>
        </authorList>
    </citation>
    <scope>NUCLEOTIDE SEQUENCE [LARGE SCALE GENOMIC DNA]</scope>
    <source>
        <strain evidence="3">CCUG 36916</strain>
    </source>
</reference>
<dbReference type="EMBL" id="JBHSTT010000061">
    <property type="protein sequence ID" value="MFC6391218.1"/>
    <property type="molecule type" value="Genomic_DNA"/>
</dbReference>
<name>A0ABW1WUP5_9HYPH</name>
<proteinExistence type="predicted"/>
<gene>
    <name evidence="2" type="ORF">ACFQDP_18040</name>
</gene>
<dbReference type="InterPro" id="IPR045465">
    <property type="entry name" value="Trans_reg_dom"/>
</dbReference>
<evidence type="ECO:0000313" key="2">
    <source>
        <dbReference type="EMBL" id="MFC6391218.1"/>
    </source>
</evidence>
<sequence>MSEEESWRSEAAYDYIDTLAPGDLAWEFLRRNPDYRNAYQELVSIGRLTEEVAQRFAEQWGLRFRGRPSNLSTHPADFLDPASRSSHIAVHEWAHPCRRASRLR</sequence>
<feature type="domain" description="Transcriptional regulator-like" evidence="1">
    <location>
        <begin position="7"/>
        <end position="65"/>
    </location>
</feature>
<dbReference type="Proteomes" id="UP001596237">
    <property type="component" value="Unassembled WGS sequence"/>
</dbReference>
<evidence type="ECO:0000313" key="3">
    <source>
        <dbReference type="Proteomes" id="UP001596237"/>
    </source>
</evidence>
<dbReference type="Pfam" id="PF20109">
    <property type="entry name" value="Trans_reg_dom"/>
    <property type="match status" value="1"/>
</dbReference>
<organism evidence="2 3">
    <name type="scientific">Methylorubrum zatmanii</name>
    <dbReference type="NCBI Taxonomy" id="29429"/>
    <lineage>
        <taxon>Bacteria</taxon>
        <taxon>Pseudomonadati</taxon>
        <taxon>Pseudomonadota</taxon>
        <taxon>Alphaproteobacteria</taxon>
        <taxon>Hyphomicrobiales</taxon>
        <taxon>Methylobacteriaceae</taxon>
        <taxon>Methylorubrum</taxon>
    </lineage>
</organism>
<dbReference type="RefSeq" id="WP_246482072.1">
    <property type="nucleotide sequence ID" value="NZ_JBHSTT010000061.1"/>
</dbReference>
<accession>A0ABW1WUP5</accession>
<comment type="caution">
    <text evidence="2">The sequence shown here is derived from an EMBL/GenBank/DDBJ whole genome shotgun (WGS) entry which is preliminary data.</text>
</comment>
<keyword evidence="3" id="KW-1185">Reference proteome</keyword>
<protein>
    <submittedName>
        <fullName evidence="2">Transcriptional regulator domain-containing protein</fullName>
    </submittedName>
</protein>
<evidence type="ECO:0000259" key="1">
    <source>
        <dbReference type="Pfam" id="PF20109"/>
    </source>
</evidence>